<dbReference type="Gene3D" id="3.10.180.10">
    <property type="entry name" value="2,3-Dihydroxybiphenyl 1,2-Dioxygenase, domain 1"/>
    <property type="match status" value="1"/>
</dbReference>
<dbReference type="eggNOG" id="COG0346">
    <property type="taxonomic scope" value="Bacteria"/>
</dbReference>
<comment type="caution">
    <text evidence="1">The sequence shown here is derived from an EMBL/GenBank/DDBJ whole genome shotgun (WGS) entry which is preliminary data.</text>
</comment>
<dbReference type="EMBL" id="AWFG01000021">
    <property type="protein sequence ID" value="KCZ58386.1"/>
    <property type="molecule type" value="Genomic_DNA"/>
</dbReference>
<proteinExistence type="predicted"/>
<dbReference type="AlphaFoldDB" id="A0A062UP78"/>
<dbReference type="STRING" id="1280947.HY30_16080"/>
<sequence length="145" mass="16170">MARISGNICQVGKDEELEPELSIALVFSASPRMELNQHHSQALSTYLEFRQRFCQGLHHLCGRRVDGFDDAISLSKAAGISVNSEGKMARRSRLAYLATDLHPGEIIEIGEASAKTEALFREAHAAASWYGVTQRIPVLYPHRRH</sequence>
<name>A0A062UP78_9PROT</name>
<evidence type="ECO:0000313" key="2">
    <source>
        <dbReference type="Proteomes" id="UP000027190"/>
    </source>
</evidence>
<keyword evidence="2" id="KW-1185">Reference proteome</keyword>
<reference evidence="1 2" key="1">
    <citation type="journal article" date="2014" name="Antonie Van Leeuwenhoek">
        <title>Hyphomonas beringensis sp. nov. and Hyphomonas chukchiensis sp. nov., isolated from surface seawater of the Bering Sea and Chukchi Sea.</title>
        <authorList>
            <person name="Li C."/>
            <person name="Lai Q."/>
            <person name="Li G."/>
            <person name="Dong C."/>
            <person name="Wang J."/>
            <person name="Liao Y."/>
            <person name="Shao Z."/>
        </authorList>
    </citation>
    <scope>NUCLEOTIDE SEQUENCE [LARGE SCALE GENOMIC DNA]</scope>
    <source>
        <strain evidence="1 2">BH-BN04-4</strain>
    </source>
</reference>
<dbReference type="InterPro" id="IPR029068">
    <property type="entry name" value="Glyas_Bleomycin-R_OHBP_Dase"/>
</dbReference>
<organism evidence="1 2">
    <name type="scientific">Hyphomonas chukchiensis</name>
    <dbReference type="NCBI Taxonomy" id="1280947"/>
    <lineage>
        <taxon>Bacteria</taxon>
        <taxon>Pseudomonadati</taxon>
        <taxon>Pseudomonadota</taxon>
        <taxon>Alphaproteobacteria</taxon>
        <taxon>Hyphomonadales</taxon>
        <taxon>Hyphomonadaceae</taxon>
        <taxon>Hyphomonas</taxon>
    </lineage>
</organism>
<gene>
    <name evidence="1" type="ORF">HY30_16080</name>
</gene>
<evidence type="ECO:0000313" key="1">
    <source>
        <dbReference type="EMBL" id="KCZ58386.1"/>
    </source>
</evidence>
<accession>A0A062UP78</accession>
<protein>
    <submittedName>
        <fullName evidence="1">Uncharacterized protein</fullName>
    </submittedName>
</protein>
<dbReference type="Proteomes" id="UP000027190">
    <property type="component" value="Unassembled WGS sequence"/>
</dbReference>